<organism evidence="1 2">
    <name type="scientific">Araneus ventricosus</name>
    <name type="common">Orbweaver spider</name>
    <name type="synonym">Epeira ventricosa</name>
    <dbReference type="NCBI Taxonomy" id="182803"/>
    <lineage>
        <taxon>Eukaryota</taxon>
        <taxon>Metazoa</taxon>
        <taxon>Ecdysozoa</taxon>
        <taxon>Arthropoda</taxon>
        <taxon>Chelicerata</taxon>
        <taxon>Arachnida</taxon>
        <taxon>Araneae</taxon>
        <taxon>Araneomorphae</taxon>
        <taxon>Entelegynae</taxon>
        <taxon>Araneoidea</taxon>
        <taxon>Araneidae</taxon>
        <taxon>Araneus</taxon>
    </lineage>
</organism>
<reference evidence="1 2" key="1">
    <citation type="journal article" date="2019" name="Sci. Rep.">
        <title>Orb-weaving spider Araneus ventricosus genome elucidates the spidroin gene catalogue.</title>
        <authorList>
            <person name="Kono N."/>
            <person name="Nakamura H."/>
            <person name="Ohtoshi R."/>
            <person name="Moran D.A.P."/>
            <person name="Shinohara A."/>
            <person name="Yoshida Y."/>
            <person name="Fujiwara M."/>
            <person name="Mori M."/>
            <person name="Tomita M."/>
            <person name="Arakawa K."/>
        </authorList>
    </citation>
    <scope>NUCLEOTIDE SEQUENCE [LARGE SCALE GENOMIC DNA]</scope>
</reference>
<sequence length="96" mass="11092">MENDALFYEYSGKQDTQVIRKLALLQISNASRQQILNNDTNRTIKNPLLLTADQTRPVDKTPKRSFPHLNTWVFVAFPTGRDITWSSLEKSPYLHS</sequence>
<keyword evidence="2" id="KW-1185">Reference proteome</keyword>
<protein>
    <submittedName>
        <fullName evidence="1">Uncharacterized protein</fullName>
    </submittedName>
</protein>
<comment type="caution">
    <text evidence="1">The sequence shown here is derived from an EMBL/GenBank/DDBJ whole genome shotgun (WGS) entry which is preliminary data.</text>
</comment>
<dbReference type="Proteomes" id="UP000499080">
    <property type="component" value="Unassembled WGS sequence"/>
</dbReference>
<gene>
    <name evidence="1" type="ORF">AVEN_183771_1</name>
</gene>
<evidence type="ECO:0000313" key="2">
    <source>
        <dbReference type="Proteomes" id="UP000499080"/>
    </source>
</evidence>
<proteinExistence type="predicted"/>
<evidence type="ECO:0000313" key="1">
    <source>
        <dbReference type="EMBL" id="GBO18742.1"/>
    </source>
</evidence>
<accession>A0A4Y2V2I6</accession>
<dbReference type="EMBL" id="BGPR01042337">
    <property type="protein sequence ID" value="GBO18742.1"/>
    <property type="molecule type" value="Genomic_DNA"/>
</dbReference>
<dbReference type="AlphaFoldDB" id="A0A4Y2V2I6"/>
<name>A0A4Y2V2I6_ARAVE</name>